<evidence type="ECO:0000256" key="1">
    <source>
        <dbReference type="ARBA" id="ARBA00023002"/>
    </source>
</evidence>
<dbReference type="InterPro" id="IPR052198">
    <property type="entry name" value="IorB_Oxidoreductase"/>
</dbReference>
<dbReference type="STRING" id="335543.Sfum_4076"/>
<evidence type="ECO:0000259" key="2">
    <source>
        <dbReference type="Pfam" id="PF01558"/>
    </source>
</evidence>
<keyword evidence="4" id="KW-1185">Reference proteome</keyword>
<feature type="domain" description="Pyruvate/ketoisovalerate oxidoreductase catalytic" evidence="2">
    <location>
        <begin position="19"/>
        <end position="199"/>
    </location>
</feature>
<name>A0LQN9_SYNFM</name>
<dbReference type="RefSeq" id="WP_011700854.1">
    <property type="nucleotide sequence ID" value="NC_008554.1"/>
</dbReference>
<dbReference type="EMBL" id="CP000478">
    <property type="protein sequence ID" value="ABK19741.1"/>
    <property type="molecule type" value="Genomic_DNA"/>
</dbReference>
<dbReference type="InterPro" id="IPR019752">
    <property type="entry name" value="Pyrv/ketoisovalerate_OxRed_cat"/>
</dbReference>
<proteinExistence type="predicted"/>
<dbReference type="InParanoid" id="A0LQN9"/>
<evidence type="ECO:0000313" key="3">
    <source>
        <dbReference type="EMBL" id="ABK19741.1"/>
    </source>
</evidence>
<dbReference type="HOGENOM" id="CLU_087284_1_1_7"/>
<dbReference type="InterPro" id="IPR002869">
    <property type="entry name" value="Pyrv_flavodox_OxRed_cen"/>
</dbReference>
<keyword evidence="1" id="KW-0560">Oxidoreductase</keyword>
<dbReference type="PANTHER" id="PTHR43854">
    <property type="entry name" value="INDOLEPYRUVATE OXIDOREDUCTASE SUBUNIT IORB"/>
    <property type="match status" value="1"/>
</dbReference>
<accession>A0LQN9</accession>
<protein>
    <submittedName>
        <fullName evidence="3">Pyruvate ferredoxin/flavodoxin oxidoreductase</fullName>
    </submittedName>
</protein>
<dbReference type="KEGG" id="sfu:Sfum_4076"/>
<dbReference type="Proteomes" id="UP000001784">
    <property type="component" value="Chromosome"/>
</dbReference>
<organism evidence="3 4">
    <name type="scientific">Syntrophobacter fumaroxidans (strain DSM 10017 / MPOB)</name>
    <dbReference type="NCBI Taxonomy" id="335543"/>
    <lineage>
        <taxon>Bacteria</taxon>
        <taxon>Pseudomonadati</taxon>
        <taxon>Thermodesulfobacteriota</taxon>
        <taxon>Syntrophobacteria</taxon>
        <taxon>Syntrophobacterales</taxon>
        <taxon>Syntrophobacteraceae</taxon>
        <taxon>Syntrophobacter</taxon>
    </lineage>
</organism>
<dbReference type="Gene3D" id="3.40.920.10">
    <property type="entry name" value="Pyruvate-ferredoxin oxidoreductase, PFOR, domain III"/>
    <property type="match status" value="1"/>
</dbReference>
<dbReference type="GO" id="GO:0016903">
    <property type="term" value="F:oxidoreductase activity, acting on the aldehyde or oxo group of donors"/>
    <property type="evidence" value="ECO:0007669"/>
    <property type="project" value="InterPro"/>
</dbReference>
<gene>
    <name evidence="3" type="ordered locus">Sfum_4076</name>
</gene>
<dbReference type="PANTHER" id="PTHR43854:SF1">
    <property type="entry name" value="INDOLEPYRUVATE OXIDOREDUCTASE SUBUNIT IORB"/>
    <property type="match status" value="1"/>
</dbReference>
<reference evidence="3 4" key="1">
    <citation type="submission" date="2006-10" db="EMBL/GenBank/DDBJ databases">
        <title>Complete sequence of Syntrophobacter fumaroxidans MPOB.</title>
        <authorList>
            <consortium name="US DOE Joint Genome Institute"/>
            <person name="Copeland A."/>
            <person name="Lucas S."/>
            <person name="Lapidus A."/>
            <person name="Barry K."/>
            <person name="Detter J.C."/>
            <person name="Glavina del Rio T."/>
            <person name="Hammon N."/>
            <person name="Israni S."/>
            <person name="Pitluck S."/>
            <person name="Goltsman E.G."/>
            <person name="Martinez M."/>
            <person name="Schmutz J."/>
            <person name="Larimer F."/>
            <person name="Land M."/>
            <person name="Hauser L."/>
            <person name="Kyrpides N."/>
            <person name="Kim E."/>
            <person name="Boone D.R."/>
            <person name="Brockman F."/>
            <person name="Culley D."/>
            <person name="Ferry J."/>
            <person name="Gunsalus R."/>
            <person name="McInerney M.J."/>
            <person name="Morrison M."/>
            <person name="Plugge C."/>
            <person name="Rohlin L."/>
            <person name="Scholten J."/>
            <person name="Sieber J."/>
            <person name="Stams A.J.M."/>
            <person name="Worm P."/>
            <person name="Henstra A.M."/>
            <person name="Richardson P."/>
        </authorList>
    </citation>
    <scope>NUCLEOTIDE SEQUENCE [LARGE SCALE GENOMIC DNA]</scope>
    <source>
        <strain evidence="4">DSM 10017 / MPOB</strain>
    </source>
</reference>
<keyword evidence="3" id="KW-0670">Pyruvate</keyword>
<dbReference type="eggNOG" id="COG1014">
    <property type="taxonomic scope" value="Bacteria"/>
</dbReference>
<dbReference type="Pfam" id="PF01558">
    <property type="entry name" value="POR"/>
    <property type="match status" value="1"/>
</dbReference>
<sequence length="205" mass="21678">MATEKRGLEAVRIFFTGVGGQGTLLATRLVGEAALEEGLPVMMSEIHGMAQRGGVVESSVVMGKVFSPTIADGEADIVLAFEPLEAARALPKCHQESIVISSTVPVLPFTVATGQAVYPELETLYGEVREKVARFIKVDTREIARRAGSERAANLAMVGVLAGTGQLPISGRSWDAAIRKTIPARLIDVNRKAFDLGFEAGGGSL</sequence>
<dbReference type="AlphaFoldDB" id="A0LQN9"/>
<evidence type="ECO:0000313" key="4">
    <source>
        <dbReference type="Proteomes" id="UP000001784"/>
    </source>
</evidence>
<dbReference type="SUPFAM" id="SSF53323">
    <property type="entry name" value="Pyruvate-ferredoxin oxidoreductase, PFOR, domain III"/>
    <property type="match status" value="1"/>
</dbReference>
<dbReference type="OrthoDB" id="9800445at2"/>